<dbReference type="CDD" id="cd06222">
    <property type="entry name" value="RNase_H_like"/>
    <property type="match status" value="1"/>
</dbReference>
<keyword evidence="3" id="KW-1185">Reference proteome</keyword>
<name>A0AAW2CQY2_9ROSI</name>
<reference evidence="2 3" key="1">
    <citation type="submission" date="2024-01" db="EMBL/GenBank/DDBJ databases">
        <title>A telomere-to-telomere, gap-free genome of sweet tea (Lithocarpus litseifolius).</title>
        <authorList>
            <person name="Zhou J."/>
        </authorList>
    </citation>
    <scope>NUCLEOTIDE SEQUENCE [LARGE SCALE GENOMIC DNA]</scope>
    <source>
        <strain evidence="2">Zhou-2022a</strain>
        <tissue evidence="2">Leaf</tissue>
    </source>
</reference>
<gene>
    <name evidence="2" type="ORF">SO802_014245</name>
</gene>
<accession>A0AAW2CQY2</accession>
<protein>
    <recommendedName>
        <fullName evidence="1">RNase H type-1 domain-containing protein</fullName>
    </recommendedName>
</protein>
<comment type="caution">
    <text evidence="2">The sequence shown here is derived from an EMBL/GenBank/DDBJ whole genome shotgun (WGS) entry which is preliminary data.</text>
</comment>
<dbReference type="EMBL" id="JAZDWU010000005">
    <property type="protein sequence ID" value="KAL0000464.1"/>
    <property type="molecule type" value="Genomic_DNA"/>
</dbReference>
<dbReference type="GO" id="GO:0004523">
    <property type="term" value="F:RNA-DNA hybrid ribonuclease activity"/>
    <property type="evidence" value="ECO:0007669"/>
    <property type="project" value="InterPro"/>
</dbReference>
<dbReference type="Pfam" id="PF13456">
    <property type="entry name" value="RVT_3"/>
    <property type="match status" value="1"/>
</dbReference>
<dbReference type="GO" id="GO:0003676">
    <property type="term" value="F:nucleic acid binding"/>
    <property type="evidence" value="ECO:0007669"/>
    <property type="project" value="InterPro"/>
</dbReference>
<evidence type="ECO:0000313" key="2">
    <source>
        <dbReference type="EMBL" id="KAL0000464.1"/>
    </source>
</evidence>
<evidence type="ECO:0000313" key="3">
    <source>
        <dbReference type="Proteomes" id="UP001459277"/>
    </source>
</evidence>
<proteinExistence type="predicted"/>
<sequence length="95" mass="10415">MGVVIRDHEGRVVTALKAKAIAFVEAIDFAWDVGISDAHFDTVRGLSTSPVGISNIVSSMCLRLQDFHFVQVLHVKRLGNKPAHILAQYAKDLDS</sequence>
<feature type="domain" description="RNase H type-1" evidence="1">
    <location>
        <begin position="2"/>
        <end position="90"/>
    </location>
</feature>
<dbReference type="InterPro" id="IPR044730">
    <property type="entry name" value="RNase_H-like_dom_plant"/>
</dbReference>
<dbReference type="Proteomes" id="UP001459277">
    <property type="component" value="Unassembled WGS sequence"/>
</dbReference>
<organism evidence="2 3">
    <name type="scientific">Lithocarpus litseifolius</name>
    <dbReference type="NCBI Taxonomy" id="425828"/>
    <lineage>
        <taxon>Eukaryota</taxon>
        <taxon>Viridiplantae</taxon>
        <taxon>Streptophyta</taxon>
        <taxon>Embryophyta</taxon>
        <taxon>Tracheophyta</taxon>
        <taxon>Spermatophyta</taxon>
        <taxon>Magnoliopsida</taxon>
        <taxon>eudicotyledons</taxon>
        <taxon>Gunneridae</taxon>
        <taxon>Pentapetalae</taxon>
        <taxon>rosids</taxon>
        <taxon>fabids</taxon>
        <taxon>Fagales</taxon>
        <taxon>Fagaceae</taxon>
        <taxon>Lithocarpus</taxon>
    </lineage>
</organism>
<dbReference type="AlphaFoldDB" id="A0AAW2CQY2"/>
<evidence type="ECO:0000259" key="1">
    <source>
        <dbReference type="Pfam" id="PF13456"/>
    </source>
</evidence>
<dbReference type="InterPro" id="IPR002156">
    <property type="entry name" value="RNaseH_domain"/>
</dbReference>